<dbReference type="AlphaFoldDB" id="A0A1Y2E1J9"/>
<feature type="signal peptide" evidence="1">
    <location>
        <begin position="1"/>
        <end position="16"/>
    </location>
</feature>
<evidence type="ECO:0008006" key="4">
    <source>
        <dbReference type="Google" id="ProtNLM"/>
    </source>
</evidence>
<accession>A0A1Y2E1J9</accession>
<dbReference type="RefSeq" id="XP_040716489.1">
    <property type="nucleotide sequence ID" value="XM_040854044.1"/>
</dbReference>
<comment type="caution">
    <text evidence="2">The sequence shown here is derived from an EMBL/GenBank/DDBJ whole genome shotgun (WGS) entry which is preliminary data.</text>
</comment>
<evidence type="ECO:0000313" key="3">
    <source>
        <dbReference type="Proteomes" id="UP000193689"/>
    </source>
</evidence>
<protein>
    <recommendedName>
        <fullName evidence="4">AA1-like domain-containing protein</fullName>
    </recommendedName>
</protein>
<feature type="chain" id="PRO_5013299538" description="AA1-like domain-containing protein" evidence="1">
    <location>
        <begin position="17"/>
        <end position="159"/>
    </location>
</feature>
<keyword evidence="3" id="KW-1185">Reference proteome</keyword>
<proteinExistence type="predicted"/>
<reference evidence="2 3" key="1">
    <citation type="submission" date="2016-07" db="EMBL/GenBank/DDBJ databases">
        <title>Pervasive Adenine N6-methylation of Active Genes in Fungi.</title>
        <authorList>
            <consortium name="DOE Joint Genome Institute"/>
            <person name="Mondo S.J."/>
            <person name="Dannebaum R.O."/>
            <person name="Kuo R.C."/>
            <person name="Labutti K."/>
            <person name="Haridas S."/>
            <person name="Kuo A."/>
            <person name="Salamov A."/>
            <person name="Ahrendt S.R."/>
            <person name="Lipzen A."/>
            <person name="Sullivan W."/>
            <person name="Andreopoulos W.B."/>
            <person name="Clum A."/>
            <person name="Lindquist E."/>
            <person name="Daum C."/>
            <person name="Ramamoorthy G.K."/>
            <person name="Gryganskyi A."/>
            <person name="Culley D."/>
            <person name="Magnuson J.K."/>
            <person name="James T.Y."/>
            <person name="O'Malley M.A."/>
            <person name="Stajich J.E."/>
            <person name="Spatafora J.W."/>
            <person name="Visel A."/>
            <person name="Grigoriev I.V."/>
        </authorList>
    </citation>
    <scope>NUCLEOTIDE SEQUENCE [LARGE SCALE GENOMIC DNA]</scope>
    <source>
        <strain evidence="2 3">CBS 129021</strain>
    </source>
</reference>
<dbReference type="OrthoDB" id="3508922at2759"/>
<organism evidence="2 3">
    <name type="scientific">Pseudomassariella vexata</name>
    <dbReference type="NCBI Taxonomy" id="1141098"/>
    <lineage>
        <taxon>Eukaryota</taxon>
        <taxon>Fungi</taxon>
        <taxon>Dikarya</taxon>
        <taxon>Ascomycota</taxon>
        <taxon>Pezizomycotina</taxon>
        <taxon>Sordariomycetes</taxon>
        <taxon>Xylariomycetidae</taxon>
        <taxon>Amphisphaeriales</taxon>
        <taxon>Pseudomassariaceae</taxon>
        <taxon>Pseudomassariella</taxon>
    </lineage>
</organism>
<sequence length="159" mass="17199">MRITSVFAVLAAAVSASPFPMMMTIEATDDYSWDIINWDSGCTGSGCFYSFNITGEASTVSRPPKPAFFANCAGEIEGAPYRLCTLYDDSTVARRVAAKLLPVNSTGTGAHIQVSYQYVDLATPTTFWNFTGKANTVYNQFTGPCLNFTITPDTIWGVA</sequence>
<dbReference type="EMBL" id="MCFJ01000006">
    <property type="protein sequence ID" value="ORY65337.1"/>
    <property type="molecule type" value="Genomic_DNA"/>
</dbReference>
<dbReference type="Proteomes" id="UP000193689">
    <property type="component" value="Unassembled WGS sequence"/>
</dbReference>
<evidence type="ECO:0000313" key="2">
    <source>
        <dbReference type="EMBL" id="ORY65337.1"/>
    </source>
</evidence>
<evidence type="ECO:0000256" key="1">
    <source>
        <dbReference type="SAM" id="SignalP"/>
    </source>
</evidence>
<dbReference type="GeneID" id="63770256"/>
<dbReference type="InParanoid" id="A0A1Y2E1J9"/>
<gene>
    <name evidence="2" type="ORF">BCR38DRAFT_195487</name>
</gene>
<keyword evidence="1" id="KW-0732">Signal</keyword>
<name>A0A1Y2E1J9_9PEZI</name>